<dbReference type="InterPro" id="IPR052022">
    <property type="entry name" value="26kDa_periplasmic_antigen"/>
</dbReference>
<gene>
    <name evidence="2" type="ORF">IOD40_04900</name>
</gene>
<dbReference type="InterPro" id="IPR007497">
    <property type="entry name" value="SIMPL/DUF541"/>
</dbReference>
<dbReference type="Pfam" id="PF04402">
    <property type="entry name" value="SIMPL"/>
    <property type="match status" value="1"/>
</dbReference>
<name>A0ABS0S9S9_9HYPH</name>
<accession>A0ABS0S9S9</accession>
<dbReference type="Gene3D" id="3.30.70.2970">
    <property type="entry name" value="Protein of unknown function (DUF541), domain 2"/>
    <property type="match status" value="1"/>
</dbReference>
<protein>
    <submittedName>
        <fullName evidence="2">SIMPL domain-containing protein</fullName>
    </submittedName>
</protein>
<keyword evidence="1" id="KW-0732">Signal</keyword>
<evidence type="ECO:0000313" key="2">
    <source>
        <dbReference type="EMBL" id="MBI1620002.1"/>
    </source>
</evidence>
<organism evidence="2 3">
    <name type="scientific">Aquamicrobium zhengzhouense</name>
    <dbReference type="NCBI Taxonomy" id="2781738"/>
    <lineage>
        <taxon>Bacteria</taxon>
        <taxon>Pseudomonadati</taxon>
        <taxon>Pseudomonadota</taxon>
        <taxon>Alphaproteobacteria</taxon>
        <taxon>Hyphomicrobiales</taxon>
        <taxon>Phyllobacteriaceae</taxon>
        <taxon>Aquamicrobium</taxon>
    </lineage>
</organism>
<evidence type="ECO:0000256" key="1">
    <source>
        <dbReference type="SAM" id="SignalP"/>
    </source>
</evidence>
<dbReference type="PANTHER" id="PTHR34387:SF1">
    <property type="entry name" value="PERIPLASMIC IMMUNOGENIC PROTEIN"/>
    <property type="match status" value="1"/>
</dbReference>
<sequence length="242" mass="25804">MNRRYLPLLLAAALFIPSLAAAQQLHPPHHNRILVVGEGEASVAPDMAIVSLAVMREAETARQALDQNNEAISAVIAALKEAGIEGRDLQTSGLQINPRYVYPQDNSGEAPRIQGYQVSNTLTVRVRDIEKLGAIIDESVTLGVNQGGSISFTNDDLSATVTEARKRAVKDAMERAKTLAEAAGVGLGPVLEISEQSMTPPPMPLSAKMVRMEAASADAVPLEAGENVYRVQVSVTFGIQPQ</sequence>
<dbReference type="EMBL" id="JADGMQ010000002">
    <property type="protein sequence ID" value="MBI1620002.1"/>
    <property type="molecule type" value="Genomic_DNA"/>
</dbReference>
<proteinExistence type="predicted"/>
<dbReference type="Gene3D" id="3.30.110.170">
    <property type="entry name" value="Protein of unknown function (DUF541), domain 1"/>
    <property type="match status" value="1"/>
</dbReference>
<dbReference type="PANTHER" id="PTHR34387">
    <property type="entry name" value="SLR1258 PROTEIN"/>
    <property type="match status" value="1"/>
</dbReference>
<dbReference type="Proteomes" id="UP000601789">
    <property type="component" value="Unassembled WGS sequence"/>
</dbReference>
<evidence type="ECO:0000313" key="3">
    <source>
        <dbReference type="Proteomes" id="UP000601789"/>
    </source>
</evidence>
<comment type="caution">
    <text evidence="2">The sequence shown here is derived from an EMBL/GenBank/DDBJ whole genome shotgun (WGS) entry which is preliminary data.</text>
</comment>
<feature type="chain" id="PRO_5047328448" evidence="1">
    <location>
        <begin position="23"/>
        <end position="242"/>
    </location>
</feature>
<feature type="signal peptide" evidence="1">
    <location>
        <begin position="1"/>
        <end position="22"/>
    </location>
</feature>
<reference evidence="2 3" key="1">
    <citation type="submission" date="2020-10" db="EMBL/GenBank/DDBJ databases">
        <title>Aquamicrobium zhengzhouensis sp. nov., a exopolysaccharide producing bacterium isolated from farmland soil.</title>
        <authorList>
            <person name="Wang X."/>
        </authorList>
    </citation>
    <scope>NUCLEOTIDE SEQUENCE [LARGE SCALE GENOMIC DNA]</scope>
    <source>
        <strain evidence="3">cd-1</strain>
    </source>
</reference>
<dbReference type="RefSeq" id="WP_198474889.1">
    <property type="nucleotide sequence ID" value="NZ_JADGMQ010000002.1"/>
</dbReference>
<keyword evidence="3" id="KW-1185">Reference proteome</keyword>